<evidence type="ECO:0000313" key="2">
    <source>
        <dbReference type="EMBL" id="EGD59071.1"/>
    </source>
</evidence>
<gene>
    <name evidence="2" type="ORF">Y88_1133</name>
</gene>
<dbReference type="eggNOG" id="COG5486">
    <property type="taxonomic scope" value="Bacteria"/>
</dbReference>
<feature type="transmembrane region" description="Helical" evidence="1">
    <location>
        <begin position="86"/>
        <end position="108"/>
    </location>
</feature>
<dbReference type="OrthoDB" id="164118at2"/>
<keyword evidence="1" id="KW-0472">Membrane</keyword>
<keyword evidence="1" id="KW-1133">Transmembrane helix</keyword>
<sequence length="267" mass="27725">MEQVAQPRQSTTGTLALATLVLGAIVFGIEAPHVLPLARVRALGLTEPTIAFALFVLDWTVMCVAMMLPSAFPLLQRVAAIPDEGVVARVASCTLGFIAVWSLAGVALRLAGLLALPPAETAFGPDRATIWLAVAALGGSGAYLLSPFALTCATACRTPMTFIDRHWGRPRPAWQSALVIGIDYGRSCLGCCWPLMLAMSLFALHGAGPMLVATLAMLALKQFANRPLLKALGAALALVALLVGTGSLALPGQAGVLSRGVAFCLGR</sequence>
<evidence type="ECO:0000313" key="3">
    <source>
        <dbReference type="Proteomes" id="UP000004728"/>
    </source>
</evidence>
<dbReference type="InParanoid" id="F1Z8F4"/>
<dbReference type="Proteomes" id="UP000004728">
    <property type="component" value="Unassembled WGS sequence"/>
</dbReference>
<accession>F1Z8F4</accession>
<comment type="caution">
    <text evidence="2">The sequence shown here is derived from an EMBL/GenBank/DDBJ whole genome shotgun (WGS) entry which is preliminary data.</text>
</comment>
<feature type="transmembrane region" description="Helical" evidence="1">
    <location>
        <begin position="202"/>
        <end position="220"/>
    </location>
</feature>
<dbReference type="Pfam" id="PF09948">
    <property type="entry name" value="PpoB2"/>
    <property type="match status" value="1"/>
</dbReference>
<dbReference type="HOGENOM" id="CLU_065506_1_0_5"/>
<feature type="transmembrane region" description="Helical" evidence="1">
    <location>
        <begin position="232"/>
        <end position="250"/>
    </location>
</feature>
<feature type="transmembrane region" description="Helical" evidence="1">
    <location>
        <begin position="128"/>
        <end position="156"/>
    </location>
</feature>
<reference evidence="2 3" key="1">
    <citation type="journal article" date="2012" name="J. Bacteriol.">
        <title>Draft Genome Sequence of Novosphingobium nitrogenifigens Y88T.</title>
        <authorList>
            <person name="Strabala T.J."/>
            <person name="Macdonald L."/>
            <person name="Liu V."/>
            <person name="Smit A.M."/>
        </authorList>
    </citation>
    <scope>NUCLEOTIDE SEQUENCE [LARGE SCALE GENOMIC DNA]</scope>
    <source>
        <strain evidence="2 3">DSM 19370</strain>
    </source>
</reference>
<proteinExistence type="predicted"/>
<name>F1Z8F4_9SPHN</name>
<keyword evidence="3" id="KW-1185">Reference proteome</keyword>
<feature type="transmembrane region" description="Helical" evidence="1">
    <location>
        <begin position="12"/>
        <end position="29"/>
    </location>
</feature>
<organism evidence="2 3">
    <name type="scientific">Novosphingobium nitrogenifigens DSM 19370</name>
    <dbReference type="NCBI Taxonomy" id="983920"/>
    <lineage>
        <taxon>Bacteria</taxon>
        <taxon>Pseudomonadati</taxon>
        <taxon>Pseudomonadota</taxon>
        <taxon>Alphaproteobacteria</taxon>
        <taxon>Sphingomonadales</taxon>
        <taxon>Sphingomonadaceae</taxon>
        <taxon>Novosphingobium</taxon>
    </lineage>
</organism>
<protein>
    <recommendedName>
        <fullName evidence="4">DUF2182 domain-containing protein</fullName>
    </recommendedName>
</protein>
<evidence type="ECO:0008006" key="4">
    <source>
        <dbReference type="Google" id="ProtNLM"/>
    </source>
</evidence>
<dbReference type="InterPro" id="IPR018688">
    <property type="entry name" value="PpoB2-like"/>
</dbReference>
<dbReference type="AlphaFoldDB" id="F1Z8F4"/>
<dbReference type="RefSeq" id="WP_008065633.1">
    <property type="nucleotide sequence ID" value="NZ_AQWK01000001.1"/>
</dbReference>
<evidence type="ECO:0000256" key="1">
    <source>
        <dbReference type="SAM" id="Phobius"/>
    </source>
</evidence>
<dbReference type="EMBL" id="AEWJ01000037">
    <property type="protein sequence ID" value="EGD59071.1"/>
    <property type="molecule type" value="Genomic_DNA"/>
</dbReference>
<keyword evidence="1" id="KW-0812">Transmembrane</keyword>
<feature type="transmembrane region" description="Helical" evidence="1">
    <location>
        <begin position="49"/>
        <end position="74"/>
    </location>
</feature>